<organism evidence="1 2">
    <name type="scientific">Methanocaldococcus lauensis</name>
    <dbReference type="NCBI Taxonomy" id="2546128"/>
    <lineage>
        <taxon>Archaea</taxon>
        <taxon>Methanobacteriati</taxon>
        <taxon>Methanobacteriota</taxon>
        <taxon>Methanomada group</taxon>
        <taxon>Methanococci</taxon>
        <taxon>Methanococcales</taxon>
        <taxon>Methanocaldococcaceae</taxon>
        <taxon>Methanocaldococcus</taxon>
    </lineage>
</organism>
<dbReference type="AlphaFoldDB" id="A0A8D6SVE9"/>
<name>A0A8D6SVE9_9EURY</name>
<accession>A0A8D6SVE9</accession>
<dbReference type="PANTHER" id="PTHR42201">
    <property type="entry name" value="TAXIS PROTEIN"/>
    <property type="match status" value="1"/>
</dbReference>
<dbReference type="Pfam" id="PF04283">
    <property type="entry name" value="CheF-arch"/>
    <property type="match status" value="1"/>
</dbReference>
<dbReference type="GO" id="GO:0006935">
    <property type="term" value="P:chemotaxis"/>
    <property type="evidence" value="ECO:0007669"/>
    <property type="project" value="InterPro"/>
</dbReference>
<sequence>MIVVNDMNIEGIEGKSSEIARFSGKGVLITPQTLEKPVIKWDLLEIILYEDKIIFEFSDNKFEVGIENIEDIGYKLPKKVIESAKQSLEDIKYHSSIVVKSDKLGDIIIGFAPETSIYGKTPIINFLRRLFYLLLNNKEVKIIYDIEENKYKEWEEGYLKFTEERIKEEFIVKIKYKLVVKVLKDNRAIIYDIFSNIKDIEIEEKEVNGYLKPVLVIKQVIQQTKKRKYVISYLYVEDKKVRLFLLRYLVLVLEYKDVGILKYINNG</sequence>
<dbReference type="Proteomes" id="UP000679213">
    <property type="component" value="Chromosome I"/>
</dbReference>
<dbReference type="InterPro" id="IPR007381">
    <property type="entry name" value="CheF1/F2"/>
</dbReference>
<reference evidence="1 2" key="1">
    <citation type="submission" date="2020-04" db="EMBL/GenBank/DDBJ databases">
        <authorList>
            <consortium name="Genoscope - CEA"/>
            <person name="William W."/>
        </authorList>
    </citation>
    <scope>NUCLEOTIDE SEQUENCE [LARGE SCALE GENOMIC DNA]</scope>
    <source>
        <strain evidence="1 2">SG7</strain>
    </source>
</reference>
<proteinExistence type="predicted"/>
<dbReference type="PANTHER" id="PTHR42201:SF1">
    <property type="entry name" value="TAXIS PROTEIN"/>
    <property type="match status" value="1"/>
</dbReference>
<evidence type="ECO:0000313" key="1">
    <source>
        <dbReference type="EMBL" id="CAB3289661.1"/>
    </source>
</evidence>
<keyword evidence="2" id="KW-1185">Reference proteome</keyword>
<dbReference type="KEGG" id="mesg:MLAUSG7_1354"/>
<dbReference type="EMBL" id="LR792632">
    <property type="protein sequence ID" value="CAB3289661.1"/>
    <property type="molecule type" value="Genomic_DNA"/>
</dbReference>
<gene>
    <name evidence="1" type="ORF">MLAUSG7_1354</name>
</gene>
<evidence type="ECO:0000313" key="2">
    <source>
        <dbReference type="Proteomes" id="UP000679213"/>
    </source>
</evidence>
<protein>
    <submittedName>
        <fullName evidence="1">Uncharacterized protein</fullName>
    </submittedName>
</protein>